<evidence type="ECO:0000313" key="3">
    <source>
        <dbReference type="Proteomes" id="UP000011991"/>
    </source>
</evidence>
<accession>M5S680</accession>
<feature type="compositionally biased region" description="Polar residues" evidence="1">
    <location>
        <begin position="1"/>
        <end position="19"/>
    </location>
</feature>
<organism evidence="2 3">
    <name type="scientific">Rhodopirellula maiorica SM1</name>
    <dbReference type="NCBI Taxonomy" id="1265738"/>
    <lineage>
        <taxon>Bacteria</taxon>
        <taxon>Pseudomonadati</taxon>
        <taxon>Planctomycetota</taxon>
        <taxon>Planctomycetia</taxon>
        <taxon>Pirellulales</taxon>
        <taxon>Pirellulaceae</taxon>
        <taxon>Novipirellula</taxon>
    </lineage>
</organism>
<gene>
    <name evidence="2" type="ORF">RMSM_01373</name>
</gene>
<protein>
    <submittedName>
        <fullName evidence="2">Uncharacterized protein</fullName>
    </submittedName>
</protein>
<keyword evidence="3" id="KW-1185">Reference proteome</keyword>
<evidence type="ECO:0000313" key="2">
    <source>
        <dbReference type="EMBL" id="EMI21699.1"/>
    </source>
</evidence>
<dbReference type="Proteomes" id="UP000011991">
    <property type="component" value="Unassembled WGS sequence"/>
</dbReference>
<comment type="caution">
    <text evidence="2">The sequence shown here is derived from an EMBL/GenBank/DDBJ whole genome shotgun (WGS) entry which is preliminary data.</text>
</comment>
<dbReference type="PATRIC" id="fig|1265738.3.peg.1363"/>
<name>M5S680_9BACT</name>
<reference evidence="2 3" key="1">
    <citation type="journal article" date="2013" name="Mar. Genomics">
        <title>Expression of sulfatases in Rhodopirellula baltica and the diversity of sulfatases in the genus Rhodopirellula.</title>
        <authorList>
            <person name="Wegner C.E."/>
            <person name="Richter-Heitmann T."/>
            <person name="Klindworth A."/>
            <person name="Klockow C."/>
            <person name="Richter M."/>
            <person name="Achstetter T."/>
            <person name="Glockner F.O."/>
            <person name="Harder J."/>
        </authorList>
    </citation>
    <scope>NUCLEOTIDE SEQUENCE [LARGE SCALE GENOMIC DNA]</scope>
    <source>
        <strain evidence="2 3">SM1</strain>
    </source>
</reference>
<feature type="region of interest" description="Disordered" evidence="1">
    <location>
        <begin position="1"/>
        <end position="40"/>
    </location>
</feature>
<evidence type="ECO:0000256" key="1">
    <source>
        <dbReference type="SAM" id="MobiDB-lite"/>
    </source>
</evidence>
<sequence length="40" mass="4196">MGAALASTNNKRPVSTVRQNLRDTADAAFQKSEASSGRMG</sequence>
<dbReference type="AlphaFoldDB" id="M5S680"/>
<dbReference type="EMBL" id="ANOG01000204">
    <property type="protein sequence ID" value="EMI21699.1"/>
    <property type="molecule type" value="Genomic_DNA"/>
</dbReference>
<proteinExistence type="predicted"/>